<reference evidence="2" key="1">
    <citation type="submission" date="2022-11" db="UniProtKB">
        <authorList>
            <consortium name="WormBaseParasite"/>
        </authorList>
    </citation>
    <scope>IDENTIFICATION</scope>
</reference>
<accession>A0A915IHN8</accession>
<evidence type="ECO:0000313" key="1">
    <source>
        <dbReference type="Proteomes" id="UP000887565"/>
    </source>
</evidence>
<name>A0A915IHN8_ROMCU</name>
<dbReference type="Proteomes" id="UP000887565">
    <property type="component" value="Unplaced"/>
</dbReference>
<dbReference type="WBParaSite" id="nRc.2.0.1.t13691-RA">
    <property type="protein sequence ID" value="nRc.2.0.1.t13691-RA"/>
    <property type="gene ID" value="nRc.2.0.1.g13691"/>
</dbReference>
<organism evidence="1 2">
    <name type="scientific">Romanomermis culicivorax</name>
    <name type="common">Nematode worm</name>
    <dbReference type="NCBI Taxonomy" id="13658"/>
    <lineage>
        <taxon>Eukaryota</taxon>
        <taxon>Metazoa</taxon>
        <taxon>Ecdysozoa</taxon>
        <taxon>Nematoda</taxon>
        <taxon>Enoplea</taxon>
        <taxon>Dorylaimia</taxon>
        <taxon>Mermithida</taxon>
        <taxon>Mermithoidea</taxon>
        <taxon>Mermithidae</taxon>
        <taxon>Romanomermis</taxon>
    </lineage>
</organism>
<proteinExistence type="predicted"/>
<keyword evidence="1" id="KW-1185">Reference proteome</keyword>
<evidence type="ECO:0000313" key="2">
    <source>
        <dbReference type="WBParaSite" id="nRc.2.0.1.t13691-RA"/>
    </source>
</evidence>
<sequence length="145" mass="17016">MDSIDPVGSFIPNSSNLMTSEIQRRELEKRNTLSYKQMQAQLQKYKRFNFKLLSTFKENDENESIGKIYESPDVILTVFMTRPYNKPLEKHEIRLGRLLSMDCVFHVLGSQKLTALRDKINCLSDWSVLEDYSENPDKPQNYLTM</sequence>
<dbReference type="AlphaFoldDB" id="A0A915IHN8"/>
<protein>
    <submittedName>
        <fullName evidence="2">snRNA-activating protein complex subunit 3</fullName>
    </submittedName>
</protein>